<accession>A0ABW2K9H4</accession>
<feature type="transmembrane region" description="Helical" evidence="6">
    <location>
        <begin position="52"/>
        <end position="73"/>
    </location>
</feature>
<proteinExistence type="predicted"/>
<dbReference type="EMBL" id="JBHTBH010000001">
    <property type="protein sequence ID" value="MFC7326632.1"/>
    <property type="molecule type" value="Genomic_DNA"/>
</dbReference>
<organism evidence="7 8">
    <name type="scientific">Marinactinospora rubrisoli</name>
    <dbReference type="NCBI Taxonomy" id="2715399"/>
    <lineage>
        <taxon>Bacteria</taxon>
        <taxon>Bacillati</taxon>
        <taxon>Actinomycetota</taxon>
        <taxon>Actinomycetes</taxon>
        <taxon>Streptosporangiales</taxon>
        <taxon>Nocardiopsidaceae</taxon>
        <taxon>Marinactinospora</taxon>
    </lineage>
</organism>
<evidence type="ECO:0000256" key="5">
    <source>
        <dbReference type="ARBA" id="ARBA00023136"/>
    </source>
</evidence>
<keyword evidence="3 6" id="KW-0812">Transmembrane</keyword>
<name>A0ABW2K9H4_9ACTN</name>
<sequence>MSPQPSRRHRWAALLRPLLATAFVGGAAIGMWSVLRGEGDEIMALLSRPGALPWLVGSMVVNTAGLLLGMASWRSTLTGLGHPLPLGATLRIFGASVLGKYLPGPFWSALASVYLGRDSGVPPARMVAAYVLNSIIVVLTAAVVGTVAAPQALGQGAVWLLPAVLAVAVLLWRPGLVIRAAELAARLLRRPAPTGEVSATALRRAMVLEILSWIVGGAHLWLIAVVLGAPMGASFAVCVGGFALAAAAGALALVVPGGAGVREVVIMVVLVAVLPWSQAGAAALASRLCCTVTEVVGAGGVLLAARFTRARRTVAAPRVTEPTEPAEVAGGR</sequence>
<evidence type="ECO:0000313" key="8">
    <source>
        <dbReference type="Proteomes" id="UP001596540"/>
    </source>
</evidence>
<keyword evidence="8" id="KW-1185">Reference proteome</keyword>
<evidence type="ECO:0000256" key="3">
    <source>
        <dbReference type="ARBA" id="ARBA00022692"/>
    </source>
</evidence>
<keyword evidence="5 6" id="KW-0472">Membrane</keyword>
<feature type="transmembrane region" description="Helical" evidence="6">
    <location>
        <begin position="284"/>
        <end position="305"/>
    </location>
</feature>
<comment type="caution">
    <text evidence="7">The sequence shown here is derived from an EMBL/GenBank/DDBJ whole genome shotgun (WGS) entry which is preliminary data.</text>
</comment>
<reference evidence="8" key="1">
    <citation type="journal article" date="2019" name="Int. J. Syst. Evol. Microbiol.">
        <title>The Global Catalogue of Microorganisms (GCM) 10K type strain sequencing project: providing services to taxonomists for standard genome sequencing and annotation.</title>
        <authorList>
            <consortium name="The Broad Institute Genomics Platform"/>
            <consortium name="The Broad Institute Genome Sequencing Center for Infectious Disease"/>
            <person name="Wu L."/>
            <person name="Ma J."/>
        </authorList>
    </citation>
    <scope>NUCLEOTIDE SEQUENCE [LARGE SCALE GENOMIC DNA]</scope>
    <source>
        <strain evidence="8">CGMCC 4.7382</strain>
    </source>
</reference>
<gene>
    <name evidence="7" type="ORF">ACFQRF_02655</name>
</gene>
<dbReference type="RefSeq" id="WP_379868472.1">
    <property type="nucleotide sequence ID" value="NZ_JBHTBH010000001.1"/>
</dbReference>
<evidence type="ECO:0000256" key="2">
    <source>
        <dbReference type="ARBA" id="ARBA00022475"/>
    </source>
</evidence>
<feature type="transmembrane region" description="Helical" evidence="6">
    <location>
        <begin position="159"/>
        <end position="185"/>
    </location>
</feature>
<keyword evidence="2" id="KW-1003">Cell membrane</keyword>
<evidence type="ECO:0000256" key="4">
    <source>
        <dbReference type="ARBA" id="ARBA00022989"/>
    </source>
</evidence>
<feature type="transmembrane region" description="Helical" evidence="6">
    <location>
        <begin position="233"/>
        <end position="254"/>
    </location>
</feature>
<feature type="transmembrane region" description="Helical" evidence="6">
    <location>
        <begin position="261"/>
        <end position="278"/>
    </location>
</feature>
<dbReference type="Proteomes" id="UP001596540">
    <property type="component" value="Unassembled WGS sequence"/>
</dbReference>
<keyword evidence="4 6" id="KW-1133">Transmembrane helix</keyword>
<dbReference type="Pfam" id="PF03706">
    <property type="entry name" value="LPG_synthase_TM"/>
    <property type="match status" value="1"/>
</dbReference>
<dbReference type="InterPro" id="IPR022791">
    <property type="entry name" value="L-PG_synthase/AglD"/>
</dbReference>
<feature type="transmembrane region" description="Helical" evidence="6">
    <location>
        <begin position="127"/>
        <end position="153"/>
    </location>
</feature>
<evidence type="ECO:0000256" key="6">
    <source>
        <dbReference type="SAM" id="Phobius"/>
    </source>
</evidence>
<protein>
    <submittedName>
        <fullName evidence="7">Lysylphosphatidylglycerol synthase domain-containing protein</fullName>
    </submittedName>
</protein>
<feature type="transmembrane region" description="Helical" evidence="6">
    <location>
        <begin position="206"/>
        <end position="227"/>
    </location>
</feature>
<feature type="transmembrane region" description="Helical" evidence="6">
    <location>
        <begin position="12"/>
        <end position="32"/>
    </location>
</feature>
<evidence type="ECO:0000313" key="7">
    <source>
        <dbReference type="EMBL" id="MFC7326632.1"/>
    </source>
</evidence>
<evidence type="ECO:0000256" key="1">
    <source>
        <dbReference type="ARBA" id="ARBA00004651"/>
    </source>
</evidence>
<comment type="subcellular location">
    <subcellularLocation>
        <location evidence="1">Cell membrane</location>
        <topology evidence="1">Multi-pass membrane protein</topology>
    </subcellularLocation>
</comment>